<dbReference type="PROSITE" id="PS51722">
    <property type="entry name" value="G_TR_2"/>
    <property type="match status" value="1"/>
</dbReference>
<dbReference type="GO" id="GO:0003746">
    <property type="term" value="F:translation elongation factor activity"/>
    <property type="evidence" value="ECO:0007669"/>
    <property type="project" value="UniProtKB-KW"/>
</dbReference>
<keyword evidence="3" id="KW-0342">GTP-binding</keyword>
<evidence type="ECO:0000313" key="6">
    <source>
        <dbReference type="EMBL" id="KAF8821414.1"/>
    </source>
</evidence>
<evidence type="ECO:0000256" key="1">
    <source>
        <dbReference type="ARBA" id="ARBA00007249"/>
    </source>
</evidence>
<dbReference type="InterPro" id="IPR004161">
    <property type="entry name" value="EFTu-like_2"/>
</dbReference>
<name>A0ABQ7JBZ2_9APIC</name>
<dbReference type="InterPro" id="IPR009000">
    <property type="entry name" value="Transl_B-barrel_sf"/>
</dbReference>
<dbReference type="CDD" id="cd04089">
    <property type="entry name" value="eRF3_II"/>
    <property type="match status" value="1"/>
</dbReference>
<dbReference type="Pfam" id="PF00009">
    <property type="entry name" value="GTP_EFTU"/>
    <property type="match status" value="1"/>
</dbReference>
<evidence type="ECO:0000256" key="2">
    <source>
        <dbReference type="ARBA" id="ARBA00022741"/>
    </source>
</evidence>
<dbReference type="PROSITE" id="PS00301">
    <property type="entry name" value="G_TR_1"/>
    <property type="match status" value="1"/>
</dbReference>
<reference evidence="6 7" key="1">
    <citation type="journal article" date="2020" name="bioRxiv">
        <title>Metabolic contributions of an alphaproteobacterial endosymbiont in the apicomplexan Cardiosporidium cionae.</title>
        <authorList>
            <person name="Hunter E.S."/>
            <person name="Paight C.J."/>
            <person name="Lane C.E."/>
        </authorList>
    </citation>
    <scope>NUCLEOTIDE SEQUENCE [LARGE SCALE GENOMIC DNA]</scope>
    <source>
        <strain evidence="6">ESH_2018</strain>
    </source>
</reference>
<dbReference type="InterPro" id="IPR000795">
    <property type="entry name" value="T_Tr_GTP-bd_dom"/>
</dbReference>
<dbReference type="SUPFAM" id="SSF52540">
    <property type="entry name" value="P-loop containing nucleoside triphosphate hydrolases"/>
    <property type="match status" value="1"/>
</dbReference>
<dbReference type="InterPro" id="IPR054696">
    <property type="entry name" value="GTP-eEF1A_C"/>
</dbReference>
<sequence length="552" mass="60212">MEGTSEPSNSPSNRFGEGATETYGSNNEYIPAAPSPSVDEISKAVSKLEITADATADSWDTIDVSHTTSLLAASTGTVAAPYKAIPPTAGASLSTLCAPTSRKGGTILEPDPRPHLNVVFIGHVDAGKSTTCGNLLYVTGFVDERTIEKYEREAKEKNRESWFLAFIMDTNEEERTKGKTVEVGRAHFETPSRRFTILDAPGHKSFVPNMISGAAQADVGVLIISARKGEFETGFEKGGQTREHALLAKTLGVNQLIVVVNKMDDPTCAWDEARYREIEAKLTPFLKGCGYNPLKDLVFIPISGLQGQNLREHVSDPSFKGYSKEASWYGLDRPTLLQVFDKIESSERSSGAHLRIPLLDGYKDSGVMVVGKVESGTINPGVTCLLMPQKEKIKVLSVFLEDDEVSHALPGENVRLKIVGVEEEQISRGCVLCNVDNPCPIVTEFIGRVAIVEFLEHRPLLSAGYSCILHAHTAVEEVQFVKLLECIDKKTKKKSTNPQFVKSISIVTAHLQLNSPICLEVFDNFAQLGRFTLRDEGRTIAIGKVTSIVSSL</sequence>
<organism evidence="6 7">
    <name type="scientific">Cardiosporidium cionae</name>
    <dbReference type="NCBI Taxonomy" id="476202"/>
    <lineage>
        <taxon>Eukaryota</taxon>
        <taxon>Sar</taxon>
        <taxon>Alveolata</taxon>
        <taxon>Apicomplexa</taxon>
        <taxon>Aconoidasida</taxon>
        <taxon>Nephromycida</taxon>
        <taxon>Cardiosporidium</taxon>
    </lineage>
</organism>
<feature type="domain" description="Tr-type G" evidence="5">
    <location>
        <begin position="113"/>
        <end position="350"/>
    </location>
</feature>
<dbReference type="Pfam" id="PF03144">
    <property type="entry name" value="GTP_EFTU_D2"/>
    <property type="match status" value="1"/>
</dbReference>
<keyword evidence="6" id="KW-0251">Elongation factor</keyword>
<proteinExistence type="inferred from homology"/>
<feature type="compositionally biased region" description="Polar residues" evidence="4">
    <location>
        <begin position="1"/>
        <end position="13"/>
    </location>
</feature>
<gene>
    <name evidence="6" type="ORF">IE077_002071</name>
</gene>
<dbReference type="SUPFAM" id="SSF50465">
    <property type="entry name" value="EF-Tu/eEF-1alpha/eIF2-gamma C-terminal domain"/>
    <property type="match status" value="1"/>
</dbReference>
<keyword evidence="6" id="KW-0648">Protein biosynthesis</keyword>
<dbReference type="InterPro" id="IPR031157">
    <property type="entry name" value="G_TR_CS"/>
</dbReference>
<keyword evidence="2" id="KW-0547">Nucleotide-binding</keyword>
<evidence type="ECO:0000259" key="5">
    <source>
        <dbReference type="PROSITE" id="PS51722"/>
    </source>
</evidence>
<evidence type="ECO:0000313" key="7">
    <source>
        <dbReference type="Proteomes" id="UP000823046"/>
    </source>
</evidence>
<keyword evidence="7" id="KW-1185">Reference proteome</keyword>
<dbReference type="PANTHER" id="PTHR23115">
    <property type="entry name" value="TRANSLATION FACTOR"/>
    <property type="match status" value="1"/>
</dbReference>
<accession>A0ABQ7JBZ2</accession>
<dbReference type="EMBL" id="JADAQX010000183">
    <property type="protein sequence ID" value="KAF8821414.1"/>
    <property type="molecule type" value="Genomic_DNA"/>
</dbReference>
<comment type="caution">
    <text evidence="6">The sequence shown here is derived from an EMBL/GenBank/DDBJ whole genome shotgun (WGS) entry which is preliminary data.</text>
</comment>
<dbReference type="SUPFAM" id="SSF50447">
    <property type="entry name" value="Translation proteins"/>
    <property type="match status" value="1"/>
</dbReference>
<dbReference type="Gene3D" id="3.40.50.300">
    <property type="entry name" value="P-loop containing nucleotide triphosphate hydrolases"/>
    <property type="match status" value="1"/>
</dbReference>
<protein>
    <submittedName>
        <fullName evidence="6">Elongation factor Tu</fullName>
    </submittedName>
</protein>
<dbReference type="Proteomes" id="UP000823046">
    <property type="component" value="Unassembled WGS sequence"/>
</dbReference>
<dbReference type="Pfam" id="PF22594">
    <property type="entry name" value="GTP-eEF1A_C"/>
    <property type="match status" value="1"/>
</dbReference>
<dbReference type="Gene3D" id="2.40.30.10">
    <property type="entry name" value="Translation factors"/>
    <property type="match status" value="2"/>
</dbReference>
<dbReference type="InterPro" id="IPR050100">
    <property type="entry name" value="TRAFAC_GTPase_members"/>
</dbReference>
<feature type="region of interest" description="Disordered" evidence="4">
    <location>
        <begin position="1"/>
        <end position="36"/>
    </location>
</feature>
<dbReference type="PRINTS" id="PR00315">
    <property type="entry name" value="ELONGATNFCT"/>
</dbReference>
<dbReference type="CDD" id="cd03704">
    <property type="entry name" value="eRF3_C_III"/>
    <property type="match status" value="1"/>
</dbReference>
<dbReference type="InterPro" id="IPR009001">
    <property type="entry name" value="Transl_elong_EF1A/Init_IF2_C"/>
</dbReference>
<dbReference type="CDD" id="cd01883">
    <property type="entry name" value="EF1_alpha"/>
    <property type="match status" value="1"/>
</dbReference>
<dbReference type="InterPro" id="IPR027417">
    <property type="entry name" value="P-loop_NTPase"/>
</dbReference>
<comment type="similarity">
    <text evidence="1">Belongs to the TRAFAC class translation factor GTPase superfamily. Classic translation factor GTPase family. EF-Tu/EF-1A subfamily.</text>
</comment>
<evidence type="ECO:0000256" key="4">
    <source>
        <dbReference type="SAM" id="MobiDB-lite"/>
    </source>
</evidence>
<evidence type="ECO:0000256" key="3">
    <source>
        <dbReference type="ARBA" id="ARBA00023134"/>
    </source>
</evidence>